<dbReference type="PANTHER" id="PTHR14659:SF1">
    <property type="entry name" value="ALPHA- AND GAMMA-ADAPTIN-BINDING PROTEIN P34"/>
    <property type="match status" value="1"/>
</dbReference>
<organism evidence="2 3">
    <name type="scientific">Blattamonas nauphoetae</name>
    <dbReference type="NCBI Taxonomy" id="2049346"/>
    <lineage>
        <taxon>Eukaryota</taxon>
        <taxon>Metamonada</taxon>
        <taxon>Preaxostyla</taxon>
        <taxon>Oxymonadida</taxon>
        <taxon>Blattamonas</taxon>
    </lineage>
</organism>
<evidence type="ECO:0000313" key="2">
    <source>
        <dbReference type="EMBL" id="KAK2951928.1"/>
    </source>
</evidence>
<feature type="compositionally biased region" description="Polar residues" evidence="1">
    <location>
        <begin position="213"/>
        <end position="239"/>
    </location>
</feature>
<sequence>MTDNSVFVIGNKGSGRKHLLKALTKLSIISHTTPNLFNITTKYYSAQINLHLCDPTEAISRLPAIKQAQAIFFCFDHSQKTPQFFHDIQPFIKIIRGEADSEVFGLISMSNYHDSEASKQKERDGKAADITPVDFDEWCDELWIEFIDCNLNTPSKQISDTLDSESRLTFEKEGVDRVQELLECVSWPNKTQYTKKTKYEKKMEALHPETAKKYSSTSTPKQTPASNVIETSTKPSSGSAIHVNPPTSTDTLLHTLSTLKSPPHQQTSPSPLVPLPSPGLSVLNPSSASHFLPLAPNTTLIKQQVQACANMNVYNLAAMVSAEISLPHAACPLWSTEGLTANIARIKAHSKRLEGDAKHLFALKISILTDKLMDLDEKKPD</sequence>
<accession>A0ABQ9XHK1</accession>
<reference evidence="2 3" key="1">
    <citation type="journal article" date="2022" name="bioRxiv">
        <title>Genomics of Preaxostyla Flagellates Illuminates Evolutionary Transitions and the Path Towards Mitochondrial Loss.</title>
        <authorList>
            <person name="Novak L.V.F."/>
            <person name="Treitli S.C."/>
            <person name="Pyrih J."/>
            <person name="Halakuc P."/>
            <person name="Pipaliya S.V."/>
            <person name="Vacek V."/>
            <person name="Brzon O."/>
            <person name="Soukal P."/>
            <person name="Eme L."/>
            <person name="Dacks J.B."/>
            <person name="Karnkowska A."/>
            <person name="Elias M."/>
            <person name="Hampl V."/>
        </authorList>
    </citation>
    <scope>NUCLEOTIDE SEQUENCE [LARGE SCALE GENOMIC DNA]</scope>
    <source>
        <strain evidence="2">NAU3</strain>
        <tissue evidence="2">Gut</tissue>
    </source>
</reference>
<dbReference type="PANTHER" id="PTHR14659">
    <property type="entry name" value="ALPHA- AND GAMMA-ADAPTIN-BINDING PROTEIN P34"/>
    <property type="match status" value="1"/>
</dbReference>
<gene>
    <name evidence="2" type="ORF">BLNAU_13165</name>
</gene>
<dbReference type="EMBL" id="JARBJD010000111">
    <property type="protein sequence ID" value="KAK2951928.1"/>
    <property type="molecule type" value="Genomic_DNA"/>
</dbReference>
<dbReference type="Gene3D" id="3.40.50.11960">
    <property type="match status" value="1"/>
</dbReference>
<evidence type="ECO:0000313" key="3">
    <source>
        <dbReference type="Proteomes" id="UP001281761"/>
    </source>
</evidence>
<feature type="region of interest" description="Disordered" evidence="1">
    <location>
        <begin position="208"/>
        <end position="250"/>
    </location>
</feature>
<dbReference type="InterPro" id="IPR027417">
    <property type="entry name" value="P-loop_NTPase"/>
</dbReference>
<dbReference type="InterPro" id="IPR019341">
    <property type="entry name" value="Alpha/Gamma-adaptin-bd_p34"/>
</dbReference>
<evidence type="ECO:0000256" key="1">
    <source>
        <dbReference type="SAM" id="MobiDB-lite"/>
    </source>
</evidence>
<comment type="caution">
    <text evidence="2">The sequence shown here is derived from an EMBL/GenBank/DDBJ whole genome shotgun (WGS) entry which is preliminary data.</text>
</comment>
<protein>
    <submittedName>
        <fullName evidence="2">Alpha- and gamma-adaptin-binding protein p34</fullName>
    </submittedName>
</protein>
<dbReference type="Proteomes" id="UP001281761">
    <property type="component" value="Unassembled WGS sequence"/>
</dbReference>
<name>A0ABQ9XHK1_9EUKA</name>
<proteinExistence type="predicted"/>
<dbReference type="SUPFAM" id="SSF52540">
    <property type="entry name" value="P-loop containing nucleoside triphosphate hydrolases"/>
    <property type="match status" value="1"/>
</dbReference>
<keyword evidence="3" id="KW-1185">Reference proteome</keyword>
<feature type="region of interest" description="Disordered" evidence="1">
    <location>
        <begin position="259"/>
        <end position="278"/>
    </location>
</feature>